<feature type="transmembrane region" description="Helical" evidence="7">
    <location>
        <begin position="521"/>
        <end position="541"/>
    </location>
</feature>
<feature type="transmembrane region" description="Helical" evidence="7">
    <location>
        <begin position="443"/>
        <end position="463"/>
    </location>
</feature>
<dbReference type="GO" id="GO:0022857">
    <property type="term" value="F:transmembrane transporter activity"/>
    <property type="evidence" value="ECO:0007669"/>
    <property type="project" value="InterPro"/>
</dbReference>
<dbReference type="InterPro" id="IPR036259">
    <property type="entry name" value="MFS_trans_sf"/>
</dbReference>
<dbReference type="GO" id="GO:0016020">
    <property type="term" value="C:membrane"/>
    <property type="evidence" value="ECO:0007669"/>
    <property type="project" value="UniProtKB-SubCell"/>
</dbReference>
<feature type="region of interest" description="Disordered" evidence="6">
    <location>
        <begin position="1"/>
        <end position="26"/>
    </location>
</feature>
<evidence type="ECO:0000313" key="8">
    <source>
        <dbReference type="EMBL" id="SPD22766.1"/>
    </source>
</evidence>
<feature type="transmembrane region" description="Helical" evidence="7">
    <location>
        <begin position="72"/>
        <end position="90"/>
    </location>
</feature>
<evidence type="ECO:0000256" key="6">
    <source>
        <dbReference type="SAM" id="MobiDB-lite"/>
    </source>
</evidence>
<dbReference type="InterPro" id="IPR000109">
    <property type="entry name" value="POT_fam"/>
</dbReference>
<gene>
    <name evidence="8" type="ORF">FSB_LOCUS50648</name>
</gene>
<evidence type="ECO:0000256" key="3">
    <source>
        <dbReference type="ARBA" id="ARBA00022692"/>
    </source>
</evidence>
<feature type="region of interest" description="Disordered" evidence="6">
    <location>
        <begin position="120"/>
        <end position="151"/>
    </location>
</feature>
<evidence type="ECO:0000256" key="4">
    <source>
        <dbReference type="ARBA" id="ARBA00022989"/>
    </source>
</evidence>
<dbReference type="CDD" id="cd17416">
    <property type="entry name" value="MFS_NPF1_2"/>
    <property type="match status" value="1"/>
</dbReference>
<reference evidence="8" key="1">
    <citation type="submission" date="2018-02" db="EMBL/GenBank/DDBJ databases">
        <authorList>
            <person name="Cohen D.B."/>
            <person name="Kent A.D."/>
        </authorList>
    </citation>
    <scope>NUCLEOTIDE SEQUENCE</scope>
</reference>
<feature type="transmembrane region" description="Helical" evidence="7">
    <location>
        <begin position="218"/>
        <end position="238"/>
    </location>
</feature>
<sequence length="622" mass="69237">MEQIVAEENMENPSNQMMTEQSSRPRKGGFRTMPFIIVNESFEKVASYGLMPNMIFYLMNVYHMETVNGTTILFMWSAISNALAIVGAFLSDSFLGRFWVITLGSFCSLLLLWGRSKKKGRGYVGGGEKGKKKKEKRSGHDTAMANSNDPSVKAPPCAQFSSNCDSATPGQLFVLLSSFGLISIGAGCIRPCSIAFGADQLDKKNNPNNERLLESFFNWYYTSIGVSTVLALTIIVYIQDHLGWKVGFAVPAILMAVSALMFLFGSSLYAKVKAEKSLFTGFIQVLVAALRKRRLPLSAESVEYHYGKDSNFIVPTDKLRCLNRACIVRDPQKDLNPDGSAVNPWSLCTIDQVESLKALLRVIPMWSTGIMILISMNQHSFSTLQANMMDRNLNSKFQIPAGSFAVFTIVTLTIWVVIYDRAIVPLLVKYTGNQRGLGTKTRMGIGLVLSALAMAMSAIVENIRRKVAIDQGLVDKPRTVMDMSAMWLIPQYCLFGLAEAFNAIGQIEFYFSQFPRNMSSIAMALFTLGMAVANLVGTLLVRIVDRATKKGGNESWLSRNLNKGHLDYYYWLLTIMCVANFVYFLVCCWAYGPSEDIRAKMKDQRLGQKASKEDVSKTTRKT</sequence>
<evidence type="ECO:0008006" key="9">
    <source>
        <dbReference type="Google" id="ProtNLM"/>
    </source>
</evidence>
<keyword evidence="5 7" id="KW-0472">Membrane</keyword>
<dbReference type="AlphaFoldDB" id="A0A2N9IA10"/>
<feature type="transmembrane region" description="Helical" evidence="7">
    <location>
        <begin position="250"/>
        <end position="270"/>
    </location>
</feature>
<accession>A0A2N9IA10</accession>
<feature type="transmembrane region" description="Helical" evidence="7">
    <location>
        <begin position="568"/>
        <end position="592"/>
    </location>
</feature>
<protein>
    <recommendedName>
        <fullName evidence="9">Major facilitator superfamily (MFS) profile domain-containing protein</fullName>
    </recommendedName>
</protein>
<evidence type="ECO:0000256" key="5">
    <source>
        <dbReference type="ARBA" id="ARBA00023136"/>
    </source>
</evidence>
<comment type="subcellular location">
    <subcellularLocation>
        <location evidence="1">Membrane</location>
        <topology evidence="1">Multi-pass membrane protein</topology>
    </subcellularLocation>
</comment>
<feature type="compositionally biased region" description="Polar residues" evidence="6">
    <location>
        <begin position="11"/>
        <end position="22"/>
    </location>
</feature>
<dbReference type="SUPFAM" id="SSF103473">
    <property type="entry name" value="MFS general substrate transporter"/>
    <property type="match status" value="2"/>
</dbReference>
<name>A0A2N9IA10_FAGSY</name>
<dbReference type="PANTHER" id="PTHR11654">
    <property type="entry name" value="OLIGOPEPTIDE TRANSPORTER-RELATED"/>
    <property type="match status" value="1"/>
</dbReference>
<organism evidence="8">
    <name type="scientific">Fagus sylvatica</name>
    <name type="common">Beechnut</name>
    <dbReference type="NCBI Taxonomy" id="28930"/>
    <lineage>
        <taxon>Eukaryota</taxon>
        <taxon>Viridiplantae</taxon>
        <taxon>Streptophyta</taxon>
        <taxon>Embryophyta</taxon>
        <taxon>Tracheophyta</taxon>
        <taxon>Spermatophyta</taxon>
        <taxon>Magnoliopsida</taxon>
        <taxon>eudicotyledons</taxon>
        <taxon>Gunneridae</taxon>
        <taxon>Pentapetalae</taxon>
        <taxon>rosids</taxon>
        <taxon>fabids</taxon>
        <taxon>Fagales</taxon>
        <taxon>Fagaceae</taxon>
        <taxon>Fagus</taxon>
    </lineage>
</organism>
<keyword evidence="4 7" id="KW-1133">Transmembrane helix</keyword>
<evidence type="ECO:0000256" key="2">
    <source>
        <dbReference type="ARBA" id="ARBA00005982"/>
    </source>
</evidence>
<feature type="transmembrane region" description="Helical" evidence="7">
    <location>
        <begin position="96"/>
        <end position="113"/>
    </location>
</feature>
<dbReference type="Pfam" id="PF00854">
    <property type="entry name" value="PTR2"/>
    <property type="match status" value="1"/>
</dbReference>
<comment type="similarity">
    <text evidence="2">Belongs to the major facilitator superfamily. Proton-dependent oligopeptide transporter (POT/PTR) (TC 2.A.17) family.</text>
</comment>
<feature type="transmembrane region" description="Helical" evidence="7">
    <location>
        <begin position="397"/>
        <end position="418"/>
    </location>
</feature>
<evidence type="ECO:0000256" key="1">
    <source>
        <dbReference type="ARBA" id="ARBA00004141"/>
    </source>
</evidence>
<dbReference type="Gene3D" id="1.20.1250.20">
    <property type="entry name" value="MFS general substrate transporter like domains"/>
    <property type="match status" value="1"/>
</dbReference>
<dbReference type="EMBL" id="OIVN01005509">
    <property type="protein sequence ID" value="SPD22766.1"/>
    <property type="molecule type" value="Genomic_DNA"/>
</dbReference>
<proteinExistence type="inferred from homology"/>
<feature type="transmembrane region" description="Helical" evidence="7">
    <location>
        <begin position="358"/>
        <end position="376"/>
    </location>
</feature>
<keyword evidence="3 7" id="KW-0812">Transmembrane</keyword>
<feature type="transmembrane region" description="Helical" evidence="7">
    <location>
        <begin position="484"/>
        <end position="501"/>
    </location>
</feature>
<evidence type="ECO:0000256" key="7">
    <source>
        <dbReference type="SAM" id="Phobius"/>
    </source>
</evidence>